<keyword evidence="2" id="KW-1185">Reference proteome</keyword>
<name>A0ABR0E849_ZASCE</name>
<proteinExistence type="predicted"/>
<sequence>MANHLAAPPTGVKIVKPINAIAGVVQILHVVDNRINENGMMELETYDIKEIRNTLLLAMCASLKVAKMCPIAKVVGQDFAVQLGAVVDADDNVF</sequence>
<evidence type="ECO:0000313" key="1">
    <source>
        <dbReference type="EMBL" id="KAK4497607.1"/>
    </source>
</evidence>
<reference evidence="1 2" key="1">
    <citation type="journal article" date="2023" name="G3 (Bethesda)">
        <title>A chromosome-level genome assembly of Zasmidium syzygii isolated from banana leaves.</title>
        <authorList>
            <person name="van Westerhoven A.C."/>
            <person name="Mehrabi R."/>
            <person name="Talebi R."/>
            <person name="Steentjes M.B.F."/>
            <person name="Corcolon B."/>
            <person name="Chong P.A."/>
            <person name="Kema G.H.J."/>
            <person name="Seidl M.F."/>
        </authorList>
    </citation>
    <scope>NUCLEOTIDE SEQUENCE [LARGE SCALE GENOMIC DNA]</scope>
    <source>
        <strain evidence="1 2">P124</strain>
    </source>
</reference>
<comment type="caution">
    <text evidence="1">The sequence shown here is derived from an EMBL/GenBank/DDBJ whole genome shotgun (WGS) entry which is preliminary data.</text>
</comment>
<organism evidence="1 2">
    <name type="scientific">Zasmidium cellare</name>
    <name type="common">Wine cellar mold</name>
    <name type="synonym">Racodium cellare</name>
    <dbReference type="NCBI Taxonomy" id="395010"/>
    <lineage>
        <taxon>Eukaryota</taxon>
        <taxon>Fungi</taxon>
        <taxon>Dikarya</taxon>
        <taxon>Ascomycota</taxon>
        <taxon>Pezizomycotina</taxon>
        <taxon>Dothideomycetes</taxon>
        <taxon>Dothideomycetidae</taxon>
        <taxon>Mycosphaerellales</taxon>
        <taxon>Mycosphaerellaceae</taxon>
        <taxon>Zasmidium</taxon>
    </lineage>
</organism>
<dbReference type="EMBL" id="JAXOVC010000008">
    <property type="protein sequence ID" value="KAK4497607.1"/>
    <property type="molecule type" value="Genomic_DNA"/>
</dbReference>
<dbReference type="Proteomes" id="UP001305779">
    <property type="component" value="Unassembled WGS sequence"/>
</dbReference>
<accession>A0ABR0E849</accession>
<gene>
    <name evidence="1" type="ORF">PRZ48_010260</name>
</gene>
<protein>
    <submittedName>
        <fullName evidence="1">Uncharacterized protein</fullName>
    </submittedName>
</protein>
<evidence type="ECO:0000313" key="2">
    <source>
        <dbReference type="Proteomes" id="UP001305779"/>
    </source>
</evidence>